<dbReference type="RefSeq" id="WP_207464421.1">
    <property type="nucleotide sequence ID" value="NZ_JAFNAW010000001.1"/>
</dbReference>
<organism evidence="2 3">
    <name type="scientific">Paracoccus fontiphilus</name>
    <dbReference type="NCBI Taxonomy" id="1815556"/>
    <lineage>
        <taxon>Bacteria</taxon>
        <taxon>Pseudomonadati</taxon>
        <taxon>Pseudomonadota</taxon>
        <taxon>Alphaproteobacteria</taxon>
        <taxon>Rhodobacterales</taxon>
        <taxon>Paracoccaceae</taxon>
        <taxon>Paracoccus</taxon>
    </lineage>
</organism>
<protein>
    <recommendedName>
        <fullName evidence="4">Prophage tail length tape measure protein</fullName>
    </recommendedName>
</protein>
<sequence>MSDFATLVLSADASGLKQGEQALDSLASKGEETEGKLAQSSANLSKEFDRVVASIANVTEAQNRGNTIAAQQVAALRDLVEHTRAMGNAANLAQAPVTGLQVALKETAQEAEKTGRIYQAVNQMFTGNAGTPTGMQAQIEAMTGVTRASDEAARSAVAYGAELDFLRAQFNPLFAVSRRYEKDLRDIAAAERMGAISAAEAARAREMAAQSLAPLNRSVNDGSDGMSNYAHRVSQASFQIQDFAVQVASGQSAMMAFTQQFPQLAGSLGATGKLALYGSLMGTAVAVTAAIVPHLIDAGDAGRSLDDVMGDLADSVDRYADAIEASSAPLDELIEKYGRAAISARALLKEEQELRRVQAMQELNDGAGKIAGEVQGIFGGMTYRSASWTRELAEDLEISVDQMARLLDLNQQLETAQGPQAQATAAADMRDYFLEVYGTVDNIPPRLLDIYDALIDSGKAATQFQSLTEDAGTSVEAVSVSAAAASIEIWSMSDAASGLAGYFNAANTATGGLLGTLQSAAAAAWDLANGRVAAQRTAQQIATQTELDPLGAFTGGQGAAMRVQVGAGGVIRTPTAPTIAPASGGGRRRSGGGRTRSGGGDGRERLNGYERSVADIQSETEAFLRQADAIAQLTAAGGDWERALAVIEEEQKLLNDAQKAGVEITPQVRASITEMAEAWVDAEERLERIRTATEKGQDTMEGFFGSITGGADGVIDALSGILEQIAKVQLAKAGMGLLGATSWGSGAMESLGNLLSMDGGGYTGNGARSGGMDGKGGFLAMLHPQETVIDHTKGQSAGGAVDVRVYMDDDGTWQAQVERISGAVSARTVAQDRLKQANQQYLKGGR</sequence>
<proteinExistence type="predicted"/>
<dbReference type="Proteomes" id="UP001595557">
    <property type="component" value="Unassembled WGS sequence"/>
</dbReference>
<name>A0ABV7IGT9_9RHOB</name>
<accession>A0ABV7IGT9</accession>
<keyword evidence="3" id="KW-1185">Reference proteome</keyword>
<evidence type="ECO:0000256" key="1">
    <source>
        <dbReference type="SAM" id="MobiDB-lite"/>
    </source>
</evidence>
<feature type="region of interest" description="Disordered" evidence="1">
    <location>
        <begin position="572"/>
        <end position="606"/>
    </location>
</feature>
<evidence type="ECO:0008006" key="4">
    <source>
        <dbReference type="Google" id="ProtNLM"/>
    </source>
</evidence>
<evidence type="ECO:0000313" key="2">
    <source>
        <dbReference type="EMBL" id="MFC3169218.1"/>
    </source>
</evidence>
<evidence type="ECO:0000313" key="3">
    <source>
        <dbReference type="Proteomes" id="UP001595557"/>
    </source>
</evidence>
<gene>
    <name evidence="2" type="ORF">ACFOD7_14290</name>
</gene>
<reference evidence="3" key="1">
    <citation type="journal article" date="2019" name="Int. J. Syst. Evol. Microbiol.">
        <title>The Global Catalogue of Microorganisms (GCM) 10K type strain sequencing project: providing services to taxonomists for standard genome sequencing and annotation.</title>
        <authorList>
            <consortium name="The Broad Institute Genomics Platform"/>
            <consortium name="The Broad Institute Genome Sequencing Center for Infectious Disease"/>
            <person name="Wu L."/>
            <person name="Ma J."/>
        </authorList>
    </citation>
    <scope>NUCLEOTIDE SEQUENCE [LARGE SCALE GENOMIC DNA]</scope>
    <source>
        <strain evidence="3">KCTC 52239</strain>
    </source>
</reference>
<comment type="caution">
    <text evidence="2">The sequence shown here is derived from an EMBL/GenBank/DDBJ whole genome shotgun (WGS) entry which is preliminary data.</text>
</comment>
<dbReference type="EMBL" id="JBHRTE010000059">
    <property type="protein sequence ID" value="MFC3169218.1"/>
    <property type="molecule type" value="Genomic_DNA"/>
</dbReference>